<evidence type="ECO:0000256" key="15">
    <source>
        <dbReference type="ARBA" id="ARBA00023166"/>
    </source>
</evidence>
<keyword evidence="16" id="KW-0753">Steroid metabolism</keyword>
<dbReference type="OrthoDB" id="2401875at2759"/>
<name>A0A8S1AFC0_ARCPL</name>
<dbReference type="GO" id="GO:0019287">
    <property type="term" value="P:isopentenyl diphosphate biosynthetic process, mevalonate pathway"/>
    <property type="evidence" value="ECO:0007669"/>
    <property type="project" value="TreeGrafter"/>
</dbReference>
<evidence type="ECO:0000256" key="1">
    <source>
        <dbReference type="ARBA" id="ARBA00004514"/>
    </source>
</evidence>
<evidence type="ECO:0000256" key="5">
    <source>
        <dbReference type="ARBA" id="ARBA00022516"/>
    </source>
</evidence>
<dbReference type="InterPro" id="IPR005919">
    <property type="entry name" value="Pmev_kin_anim"/>
</dbReference>
<dbReference type="GO" id="GO:0005829">
    <property type="term" value="C:cytosol"/>
    <property type="evidence" value="ECO:0007669"/>
    <property type="project" value="UniProtKB-SubCell"/>
</dbReference>
<evidence type="ECO:0000313" key="20">
    <source>
        <dbReference type="Proteomes" id="UP000494106"/>
    </source>
</evidence>
<dbReference type="PANTHER" id="PTHR13101">
    <property type="entry name" value="PHOSPHOMEVALONATE KINASE"/>
    <property type="match status" value="1"/>
</dbReference>
<comment type="subcellular location">
    <subcellularLocation>
        <location evidence="1">Cytoplasm</location>
        <location evidence="1">Cytosol</location>
    </subcellularLocation>
</comment>
<keyword evidence="14" id="KW-0443">Lipid metabolism</keyword>
<keyword evidence="7" id="KW-0808">Transferase</keyword>
<keyword evidence="6" id="KW-0153">Cholesterol metabolism</keyword>
<dbReference type="AlphaFoldDB" id="A0A8S1AFC0"/>
<keyword evidence="4" id="KW-0963">Cytoplasm</keyword>
<evidence type="ECO:0000256" key="6">
    <source>
        <dbReference type="ARBA" id="ARBA00022548"/>
    </source>
</evidence>
<keyword evidence="13" id="KW-0756">Sterol biosynthesis</keyword>
<dbReference type="GO" id="GO:0004631">
    <property type="term" value="F:phosphomevalonate kinase activity"/>
    <property type="evidence" value="ECO:0007669"/>
    <property type="project" value="UniProtKB-EC"/>
</dbReference>
<evidence type="ECO:0000256" key="14">
    <source>
        <dbReference type="ARBA" id="ARBA00023098"/>
    </source>
</evidence>
<keyword evidence="20" id="KW-1185">Reference proteome</keyword>
<dbReference type="EMBL" id="CADEBD010000393">
    <property type="protein sequence ID" value="CAB3253648.1"/>
    <property type="molecule type" value="Genomic_DNA"/>
</dbReference>
<evidence type="ECO:0000313" key="21">
    <source>
        <dbReference type="Proteomes" id="UP000494256"/>
    </source>
</evidence>
<keyword evidence="11" id="KW-0067">ATP-binding</keyword>
<proteinExistence type="predicted"/>
<evidence type="ECO:0000313" key="19">
    <source>
        <dbReference type="EMBL" id="CAB3253648.1"/>
    </source>
</evidence>
<evidence type="ECO:0000256" key="9">
    <source>
        <dbReference type="ARBA" id="ARBA00022777"/>
    </source>
</evidence>
<evidence type="ECO:0000256" key="12">
    <source>
        <dbReference type="ARBA" id="ARBA00022955"/>
    </source>
</evidence>
<sequence length="117" mass="13760">MINWSDEMRAQDYGYFCKIACQDATEKPIWIVSDIRRKTDIQWFKETYENIIRTIRITADENTRKERGFIFKPGVDDVTSECDLDDYTEWNLVIDNGKGKQKLEEQLGSILTLLSNL</sequence>
<dbReference type="EMBL" id="CADEBC010000522">
    <property type="protein sequence ID" value="CAB3244537.1"/>
    <property type="molecule type" value="Genomic_DNA"/>
</dbReference>
<dbReference type="Pfam" id="PF04275">
    <property type="entry name" value="P-mevalo_kinase"/>
    <property type="match status" value="1"/>
</dbReference>
<evidence type="ECO:0000256" key="2">
    <source>
        <dbReference type="ARBA" id="ARBA00005017"/>
    </source>
</evidence>
<keyword evidence="15" id="KW-1207">Sterol metabolism</keyword>
<evidence type="ECO:0000256" key="10">
    <source>
        <dbReference type="ARBA" id="ARBA00022778"/>
    </source>
</evidence>
<comment type="pathway">
    <text evidence="2">Isoprenoid biosynthesis; isopentenyl diphosphate biosynthesis via mevalonate pathway; isopentenyl diphosphate from (R)-mevalonate: step 2/3.</text>
</comment>
<reference evidence="20 21" key="1">
    <citation type="submission" date="2020-04" db="EMBL/GenBank/DDBJ databases">
        <authorList>
            <person name="Wallbank WR R."/>
            <person name="Pardo Diaz C."/>
            <person name="Kozak K."/>
            <person name="Martin S."/>
            <person name="Jiggins C."/>
            <person name="Moest M."/>
            <person name="Warren A I."/>
            <person name="Byers J.R.P. K."/>
            <person name="Montejo-Kovacevich G."/>
            <person name="Yen C E."/>
        </authorList>
    </citation>
    <scope>NUCLEOTIDE SEQUENCE [LARGE SCALE GENOMIC DNA]</scope>
</reference>
<protein>
    <recommendedName>
        <fullName evidence="17">Phosphomevalonate kinase</fullName>
        <ecNumber evidence="3">2.7.4.2</ecNumber>
    </recommendedName>
</protein>
<keyword evidence="10" id="KW-0152">Cholesterol biosynthesis</keyword>
<dbReference type="InterPro" id="IPR027417">
    <property type="entry name" value="P-loop_NTPase"/>
</dbReference>
<evidence type="ECO:0000256" key="8">
    <source>
        <dbReference type="ARBA" id="ARBA00022741"/>
    </source>
</evidence>
<evidence type="ECO:0000256" key="4">
    <source>
        <dbReference type="ARBA" id="ARBA00022490"/>
    </source>
</evidence>
<evidence type="ECO:0000256" key="3">
    <source>
        <dbReference type="ARBA" id="ARBA00012958"/>
    </source>
</evidence>
<evidence type="ECO:0000313" key="18">
    <source>
        <dbReference type="EMBL" id="CAB3244537.1"/>
    </source>
</evidence>
<keyword evidence="5" id="KW-0444">Lipid biosynthesis</keyword>
<dbReference type="GO" id="GO:0006695">
    <property type="term" value="P:cholesterol biosynthetic process"/>
    <property type="evidence" value="ECO:0007669"/>
    <property type="project" value="UniProtKB-KW"/>
</dbReference>
<evidence type="ECO:0000256" key="13">
    <source>
        <dbReference type="ARBA" id="ARBA00023011"/>
    </source>
</evidence>
<dbReference type="Gene3D" id="3.40.50.300">
    <property type="entry name" value="P-loop containing nucleotide triphosphate hydrolases"/>
    <property type="match status" value="1"/>
</dbReference>
<keyword evidence="9" id="KW-0418">Kinase</keyword>
<dbReference type="GO" id="GO:0005524">
    <property type="term" value="F:ATP binding"/>
    <property type="evidence" value="ECO:0007669"/>
    <property type="project" value="UniProtKB-KW"/>
</dbReference>
<accession>A0A8S1AFC0</accession>
<keyword evidence="8" id="KW-0547">Nucleotide-binding</keyword>
<evidence type="ECO:0000256" key="17">
    <source>
        <dbReference type="ARBA" id="ARBA00034549"/>
    </source>
</evidence>
<dbReference type="EC" id="2.7.4.2" evidence="3"/>
<dbReference type="Proteomes" id="UP000494256">
    <property type="component" value="Unassembled WGS sequence"/>
</dbReference>
<dbReference type="PANTHER" id="PTHR13101:SF1">
    <property type="entry name" value="PHOSPHOMEVALONATE KINASE"/>
    <property type="match status" value="1"/>
</dbReference>
<keyword evidence="12" id="KW-0752">Steroid biosynthesis</keyword>
<evidence type="ECO:0000256" key="16">
    <source>
        <dbReference type="ARBA" id="ARBA00023221"/>
    </source>
</evidence>
<evidence type="ECO:0000256" key="11">
    <source>
        <dbReference type="ARBA" id="ARBA00022840"/>
    </source>
</evidence>
<dbReference type="Proteomes" id="UP000494106">
    <property type="component" value="Unassembled WGS sequence"/>
</dbReference>
<comment type="caution">
    <text evidence="18">The sequence shown here is derived from an EMBL/GenBank/DDBJ whole genome shotgun (WGS) entry which is preliminary data.</text>
</comment>
<organism evidence="18 20">
    <name type="scientific">Arctia plantaginis</name>
    <name type="common">Wood tiger moth</name>
    <name type="synonym">Phalaena plantaginis</name>
    <dbReference type="NCBI Taxonomy" id="874455"/>
    <lineage>
        <taxon>Eukaryota</taxon>
        <taxon>Metazoa</taxon>
        <taxon>Ecdysozoa</taxon>
        <taxon>Arthropoda</taxon>
        <taxon>Hexapoda</taxon>
        <taxon>Insecta</taxon>
        <taxon>Pterygota</taxon>
        <taxon>Neoptera</taxon>
        <taxon>Endopterygota</taxon>
        <taxon>Lepidoptera</taxon>
        <taxon>Glossata</taxon>
        <taxon>Ditrysia</taxon>
        <taxon>Noctuoidea</taxon>
        <taxon>Erebidae</taxon>
        <taxon>Arctiinae</taxon>
        <taxon>Arctia</taxon>
    </lineage>
</organism>
<gene>
    <name evidence="19" type="ORF">APLA_LOCUS14373</name>
    <name evidence="18" type="ORF">APLA_LOCUS9972</name>
</gene>
<evidence type="ECO:0000256" key="7">
    <source>
        <dbReference type="ARBA" id="ARBA00022679"/>
    </source>
</evidence>